<keyword evidence="13" id="KW-0479">Metal-binding</keyword>
<feature type="binding site" evidence="12">
    <location>
        <position position="44"/>
    </location>
    <ligand>
        <name>CoA</name>
        <dbReference type="ChEBI" id="CHEBI:57287"/>
    </ligand>
</feature>
<evidence type="ECO:0000259" key="15">
    <source>
        <dbReference type="Pfam" id="PF17837"/>
    </source>
</evidence>
<dbReference type="PANTHER" id="PTHR38096:SF1">
    <property type="entry name" value="ENTEROBACTIN SYNTHASE COMPONENT D"/>
    <property type="match status" value="1"/>
</dbReference>
<dbReference type="PANTHER" id="PTHR38096">
    <property type="entry name" value="ENTEROBACTIN SYNTHASE COMPONENT D"/>
    <property type="match status" value="1"/>
</dbReference>
<dbReference type="InterPro" id="IPR037143">
    <property type="entry name" value="4-PPantetheinyl_Trfase_dom_sf"/>
</dbReference>
<keyword evidence="13" id="KW-0460">Magnesium</keyword>
<dbReference type="UniPathway" id="UPA00017"/>
<evidence type="ECO:0000256" key="12">
    <source>
        <dbReference type="PIRSR" id="PIRSR603542-1"/>
    </source>
</evidence>
<name>A0A0R3D9I8_9BRAD</name>
<comment type="pathway">
    <text evidence="2">Siderophore biosynthesis; enterobactin biosynthesis.</text>
</comment>
<comment type="catalytic activity">
    <reaction evidence="11">
        <text>apo-[peptidyl-carrier protein] + CoA = holo-[peptidyl-carrier protein] + adenosine 3',5'-bisphosphate + H(+)</text>
        <dbReference type="Rhea" id="RHEA:46228"/>
        <dbReference type="Rhea" id="RHEA-COMP:11479"/>
        <dbReference type="Rhea" id="RHEA-COMP:11480"/>
        <dbReference type="ChEBI" id="CHEBI:15378"/>
        <dbReference type="ChEBI" id="CHEBI:29999"/>
        <dbReference type="ChEBI" id="CHEBI:57287"/>
        <dbReference type="ChEBI" id="CHEBI:58343"/>
        <dbReference type="ChEBI" id="CHEBI:64479"/>
    </reaction>
</comment>
<evidence type="ECO:0000256" key="10">
    <source>
        <dbReference type="ARBA" id="ARBA00049176"/>
    </source>
</evidence>
<evidence type="ECO:0000256" key="2">
    <source>
        <dbReference type="ARBA" id="ARBA00004993"/>
    </source>
</evidence>
<feature type="binding site" evidence="12">
    <location>
        <position position="144"/>
    </location>
    <ligand>
        <name>CoA</name>
        <dbReference type="ChEBI" id="CHEBI:57287"/>
    </ligand>
</feature>
<evidence type="ECO:0000256" key="9">
    <source>
        <dbReference type="ARBA" id="ARBA00031996"/>
    </source>
</evidence>
<dbReference type="InterPro" id="IPR003542">
    <property type="entry name" value="Enbac_synth_compD-like"/>
</dbReference>
<evidence type="ECO:0000256" key="11">
    <source>
        <dbReference type="ARBA" id="ARBA00049191"/>
    </source>
</evidence>
<dbReference type="GO" id="GO:0000287">
    <property type="term" value="F:magnesium ion binding"/>
    <property type="evidence" value="ECO:0007669"/>
    <property type="project" value="InterPro"/>
</dbReference>
<organism evidence="16 17">
    <name type="scientific">Bradyrhizobium manausense</name>
    <dbReference type="NCBI Taxonomy" id="989370"/>
    <lineage>
        <taxon>Bacteria</taxon>
        <taxon>Pseudomonadati</taxon>
        <taxon>Pseudomonadota</taxon>
        <taxon>Alphaproteobacteria</taxon>
        <taxon>Hyphomicrobiales</taxon>
        <taxon>Nitrobacteraceae</taxon>
        <taxon>Bradyrhizobium</taxon>
    </lineage>
</organism>
<evidence type="ECO:0000313" key="17">
    <source>
        <dbReference type="Proteomes" id="UP000051936"/>
    </source>
</evidence>
<feature type="binding site" evidence="12">
    <location>
        <position position="36"/>
    </location>
    <ligand>
        <name>CoA</name>
        <dbReference type="ChEBI" id="CHEBI:57287"/>
    </ligand>
</feature>
<comment type="similarity">
    <text evidence="3">Belongs to the P-Pant transferase superfamily. EntD family.</text>
</comment>
<evidence type="ECO:0000259" key="14">
    <source>
        <dbReference type="Pfam" id="PF01648"/>
    </source>
</evidence>
<feature type="binding site" evidence="13">
    <location>
        <position position="102"/>
    </location>
    <ligand>
        <name>Mg(2+)</name>
        <dbReference type="ChEBI" id="CHEBI:18420"/>
    </ligand>
</feature>
<protein>
    <recommendedName>
        <fullName evidence="5">Enterobactin synthase component D</fullName>
    </recommendedName>
    <alternativeName>
        <fullName evidence="8">4'-phosphopantetheinyl transferase EntD</fullName>
    </alternativeName>
    <alternativeName>
        <fullName evidence="9">Enterochelin synthase D</fullName>
    </alternativeName>
</protein>
<feature type="binding site" evidence="13">
    <location>
        <position position="103"/>
    </location>
    <ligand>
        <name>Mg(2+)</name>
        <dbReference type="ChEBI" id="CHEBI:18420"/>
    </ligand>
</feature>
<dbReference type="AlphaFoldDB" id="A0A0R3D9I8"/>
<dbReference type="InterPro" id="IPR008278">
    <property type="entry name" value="4-PPantetheinyl_Trfase_dom"/>
</dbReference>
<keyword evidence="6 16" id="KW-0808">Transferase</keyword>
<comment type="subunit">
    <text evidence="4">EntB, EntD, EntE, and EntF form a multienzyme complex called enterobactin synthase.</text>
</comment>
<comment type="caution">
    <text evidence="16">The sequence shown here is derived from an EMBL/GenBank/DDBJ whole genome shotgun (WGS) entry which is preliminary data.</text>
</comment>
<feature type="binding site" evidence="12">
    <location>
        <position position="148"/>
    </location>
    <ligand>
        <name>CoA</name>
        <dbReference type="ChEBI" id="CHEBI:57287"/>
    </ligand>
</feature>
<evidence type="ECO:0000256" key="4">
    <source>
        <dbReference type="ARBA" id="ARBA00011503"/>
    </source>
</evidence>
<dbReference type="PRINTS" id="PR01399">
    <property type="entry name" value="ENTSNTHTASED"/>
</dbReference>
<feature type="binding site" evidence="12">
    <location>
        <begin position="80"/>
        <end position="81"/>
    </location>
    <ligand>
        <name>CoA</name>
        <dbReference type="ChEBI" id="CHEBI:57287"/>
    </ligand>
</feature>
<dbReference type="GO" id="GO:0009239">
    <property type="term" value="P:enterobactin biosynthetic process"/>
    <property type="evidence" value="ECO:0007669"/>
    <property type="project" value="UniProtKB-UniPathway"/>
</dbReference>
<evidence type="ECO:0000256" key="13">
    <source>
        <dbReference type="PIRSR" id="PIRSR603542-2"/>
    </source>
</evidence>
<comment type="function">
    <text evidence="1">Involved in the biosynthesis of the siderophore enterobactin (enterochelin), which is a macrocyclic trimeric lactone of N-(2,3-dihydroxybenzoyl)-serine. The serine trilactone serves as a scaffolding for the three catechol functionalities that provide hexadentate coordination for the tightly ligated iron(2+) atoms. Plays an essential role in the assembly of the enterobactin by catalyzing the transfer of the 4'-phosphopantetheine (Ppant) moiety from coenzyme A to the apo-domains of both EntB (ArCP domain) and EntF (PCP domain) to yield their holo-forms which make them competent for the activation of 2,3-dihydroxybenzoate (DHB) and L-serine, respectively.</text>
</comment>
<evidence type="ECO:0000256" key="5">
    <source>
        <dbReference type="ARBA" id="ARBA00019087"/>
    </source>
</evidence>
<keyword evidence="7" id="KW-0259">Enterobactin biosynthesis</keyword>
<keyword evidence="17" id="KW-1185">Reference proteome</keyword>
<dbReference type="EMBL" id="LJYG01000107">
    <property type="protein sequence ID" value="KRQ03861.1"/>
    <property type="molecule type" value="Genomic_DNA"/>
</dbReference>
<dbReference type="Pfam" id="PF17837">
    <property type="entry name" value="4PPT_N"/>
    <property type="match status" value="1"/>
</dbReference>
<evidence type="ECO:0000256" key="3">
    <source>
        <dbReference type="ARBA" id="ARBA00008342"/>
    </source>
</evidence>
<evidence type="ECO:0000256" key="1">
    <source>
        <dbReference type="ARBA" id="ARBA00003937"/>
    </source>
</evidence>
<evidence type="ECO:0000256" key="8">
    <source>
        <dbReference type="ARBA" id="ARBA00029894"/>
    </source>
</evidence>
<dbReference type="STRING" id="989370.AOQ71_30010"/>
<dbReference type="InterPro" id="IPR041354">
    <property type="entry name" value="4PPT_N"/>
</dbReference>
<comment type="catalytic activity">
    <reaction evidence="10">
        <text>apo-[aryl-carrier protein] + CoA = holo-[aryl-carrier protein] + adenosine 3',5'-bisphosphate + H(+)</text>
        <dbReference type="Rhea" id="RHEA:48404"/>
        <dbReference type="Rhea" id="RHEA-COMP:15903"/>
        <dbReference type="Rhea" id="RHEA-COMP:17557"/>
        <dbReference type="ChEBI" id="CHEBI:15378"/>
        <dbReference type="ChEBI" id="CHEBI:29999"/>
        <dbReference type="ChEBI" id="CHEBI:57287"/>
        <dbReference type="ChEBI" id="CHEBI:58343"/>
        <dbReference type="ChEBI" id="CHEBI:64479"/>
    </reaction>
</comment>
<dbReference type="Proteomes" id="UP000051936">
    <property type="component" value="Unassembled WGS sequence"/>
</dbReference>
<feature type="binding site" evidence="12">
    <location>
        <position position="158"/>
    </location>
    <ligand>
        <name>CoA</name>
        <dbReference type="ChEBI" id="CHEBI:57287"/>
    </ligand>
</feature>
<dbReference type="GO" id="GO:0009366">
    <property type="term" value="C:enterobactin synthetase complex"/>
    <property type="evidence" value="ECO:0007669"/>
    <property type="project" value="InterPro"/>
</dbReference>
<proteinExistence type="inferred from homology"/>
<feature type="domain" description="4'-phosphopantetheinyl transferase N-terminal" evidence="15">
    <location>
        <begin position="25"/>
        <end position="91"/>
    </location>
</feature>
<evidence type="ECO:0000256" key="6">
    <source>
        <dbReference type="ARBA" id="ARBA00022679"/>
    </source>
</evidence>
<dbReference type="GO" id="GO:0008897">
    <property type="term" value="F:holo-[acyl-carrier-protein] synthase activity"/>
    <property type="evidence" value="ECO:0007669"/>
    <property type="project" value="InterPro"/>
</dbReference>
<gene>
    <name evidence="16" type="ORF">AOQ71_30010</name>
</gene>
<comment type="cofactor">
    <cofactor evidence="13">
        <name>Mg(2+)</name>
        <dbReference type="ChEBI" id="CHEBI:18420"/>
    </cofactor>
</comment>
<feature type="binding site" evidence="12">
    <location>
        <position position="102"/>
    </location>
    <ligand>
        <name>CoA</name>
        <dbReference type="ChEBI" id="CHEBI:57287"/>
    </ligand>
</feature>
<sequence length="217" mass="23468">MLPSNVVVRTCPGTWNGGAEILPSEEGAVATAVDKRRNEFAVGRACARAALSELGVPPCPIPSGLHREPLWPPAVVGSITHCPRFCAAAVAIRASYHSIGIDAVIDEALPPGLLAYIAVDEEQSWLTGAPGDIHWDRLLFSAKESIFKAWFPLTRAWLGFQDAMVTFSANDHAFWARLSRPLPHTCGGTRELRGRFMLADGLIFTAALVKSRIQTTP</sequence>
<evidence type="ECO:0000313" key="16">
    <source>
        <dbReference type="EMBL" id="KRQ03861.1"/>
    </source>
</evidence>
<feature type="domain" description="4'-phosphopantetheinyl transferase" evidence="14">
    <location>
        <begin position="98"/>
        <end position="171"/>
    </location>
</feature>
<evidence type="ECO:0000256" key="7">
    <source>
        <dbReference type="ARBA" id="ARBA00023191"/>
    </source>
</evidence>
<dbReference type="Pfam" id="PF01648">
    <property type="entry name" value="ACPS"/>
    <property type="match status" value="1"/>
</dbReference>
<accession>A0A0R3D9I8</accession>
<dbReference type="SUPFAM" id="SSF56214">
    <property type="entry name" value="4'-phosphopantetheinyl transferase"/>
    <property type="match status" value="1"/>
</dbReference>
<dbReference type="GO" id="GO:0005886">
    <property type="term" value="C:plasma membrane"/>
    <property type="evidence" value="ECO:0007669"/>
    <property type="project" value="TreeGrafter"/>
</dbReference>
<reference evidence="16 17" key="1">
    <citation type="submission" date="2015-09" db="EMBL/GenBank/DDBJ databases">
        <title>Draft Genome Sequence of Bradyrhizobium manausense Strain BR 3351T, a Novel Symbiotic Nitrogen-Fixing Alphaproteobacterium Isolated from Brazilian Amazon Rain Forest.</title>
        <authorList>
            <person name="De Araujo J.L."/>
            <person name="Zilli J.E."/>
        </authorList>
    </citation>
    <scope>NUCLEOTIDE SEQUENCE [LARGE SCALE GENOMIC DNA]</scope>
    <source>
        <strain evidence="16 17">BR3351</strain>
    </source>
</reference>